<feature type="compositionally biased region" description="Basic and acidic residues" evidence="1">
    <location>
        <begin position="146"/>
        <end position="156"/>
    </location>
</feature>
<organism evidence="3 4">
    <name type="scientific">Fibroporia radiculosa</name>
    <dbReference type="NCBI Taxonomy" id="599839"/>
    <lineage>
        <taxon>Eukaryota</taxon>
        <taxon>Fungi</taxon>
        <taxon>Dikarya</taxon>
        <taxon>Basidiomycota</taxon>
        <taxon>Agaricomycotina</taxon>
        <taxon>Agaricomycetes</taxon>
        <taxon>Polyporales</taxon>
        <taxon>Fibroporiaceae</taxon>
        <taxon>Fibroporia</taxon>
    </lineage>
</organism>
<dbReference type="RefSeq" id="XP_012178877.1">
    <property type="nucleotide sequence ID" value="XM_012323487.1"/>
</dbReference>
<dbReference type="AlphaFoldDB" id="J4H1B2"/>
<feature type="region of interest" description="Disordered" evidence="1">
    <location>
        <begin position="65"/>
        <end position="156"/>
    </location>
</feature>
<sequence>MNVNETHRRPVRTQTQIGRGGNPKKLFAGVAVVSAGLGLFWYTQKWDHRKKQEDVRPGAIPTWEYRMNQERTAEGRPADSLTQHVSGVEPVSRPKDVPLPGSNDDTSGSAILTATHGKGSDQTQSSPEHADEPPKTSRTNDSGETYSKHPDYIPKK</sequence>
<evidence type="ECO:0000313" key="3">
    <source>
        <dbReference type="EMBL" id="CCL99594.1"/>
    </source>
</evidence>
<name>J4H1B2_9APHY</name>
<dbReference type="OrthoDB" id="2752355at2759"/>
<keyword evidence="4" id="KW-1185">Reference proteome</keyword>
<accession>J4H1B2</accession>
<dbReference type="HOGENOM" id="CLU_1686597_0_0_1"/>
<dbReference type="InParanoid" id="J4H1B2"/>
<feature type="compositionally biased region" description="Polar residues" evidence="1">
    <location>
        <begin position="136"/>
        <end position="145"/>
    </location>
</feature>
<feature type="compositionally biased region" description="Polar residues" evidence="1">
    <location>
        <begin position="103"/>
        <end position="112"/>
    </location>
</feature>
<feature type="transmembrane region" description="Helical" evidence="2">
    <location>
        <begin position="26"/>
        <end position="43"/>
    </location>
</feature>
<keyword evidence="2" id="KW-0472">Membrane</keyword>
<keyword evidence="2" id="KW-1133">Transmembrane helix</keyword>
<gene>
    <name evidence="3" type="ORF">FIBRA_01612</name>
</gene>
<evidence type="ECO:0000313" key="4">
    <source>
        <dbReference type="Proteomes" id="UP000006352"/>
    </source>
</evidence>
<proteinExistence type="predicted"/>
<dbReference type="GeneID" id="24094505"/>
<evidence type="ECO:0000256" key="2">
    <source>
        <dbReference type="SAM" id="Phobius"/>
    </source>
</evidence>
<reference evidence="3 4" key="1">
    <citation type="journal article" date="2012" name="Appl. Environ. Microbiol.">
        <title>Short-read sequencing for genomic analysis of the brown rot fungus Fibroporia radiculosa.</title>
        <authorList>
            <person name="Tang J.D."/>
            <person name="Perkins A.D."/>
            <person name="Sonstegard T.S."/>
            <person name="Schroeder S.G."/>
            <person name="Burgess S.C."/>
            <person name="Diehl S.V."/>
        </authorList>
    </citation>
    <scope>NUCLEOTIDE SEQUENCE [LARGE SCALE GENOMIC DNA]</scope>
    <source>
        <strain evidence="3 4">TFFH 294</strain>
    </source>
</reference>
<dbReference type="Proteomes" id="UP000006352">
    <property type="component" value="Unassembled WGS sequence"/>
</dbReference>
<dbReference type="EMBL" id="HE796942">
    <property type="protein sequence ID" value="CCL99594.1"/>
    <property type="molecule type" value="Genomic_DNA"/>
</dbReference>
<feature type="compositionally biased region" description="Basic and acidic residues" evidence="1">
    <location>
        <begin position="67"/>
        <end position="77"/>
    </location>
</feature>
<evidence type="ECO:0000256" key="1">
    <source>
        <dbReference type="SAM" id="MobiDB-lite"/>
    </source>
</evidence>
<feature type="region of interest" description="Disordered" evidence="1">
    <location>
        <begin position="1"/>
        <end position="20"/>
    </location>
</feature>
<protein>
    <submittedName>
        <fullName evidence="3">Uncharacterized protein</fullName>
    </submittedName>
</protein>
<keyword evidence="2" id="KW-0812">Transmembrane</keyword>